<dbReference type="PANTHER" id="PTHR11364:SF27">
    <property type="entry name" value="SULFURTRANSFERASE"/>
    <property type="match status" value="1"/>
</dbReference>
<dbReference type="InterPro" id="IPR001307">
    <property type="entry name" value="Thiosulphate_STrfase_CS"/>
</dbReference>
<dbReference type="Gene3D" id="3.40.250.10">
    <property type="entry name" value="Rhodanese-like domain"/>
    <property type="match status" value="2"/>
</dbReference>
<keyword evidence="4" id="KW-1133">Transmembrane helix</keyword>
<evidence type="ECO:0000256" key="1">
    <source>
        <dbReference type="ARBA" id="ARBA00022679"/>
    </source>
</evidence>
<keyword evidence="4" id="KW-0812">Transmembrane</keyword>
<dbReference type="Pfam" id="PF00581">
    <property type="entry name" value="Rhodanese"/>
    <property type="match status" value="2"/>
</dbReference>
<dbReference type="PANTHER" id="PTHR11364">
    <property type="entry name" value="THIOSULFATE SULFERTANSFERASE"/>
    <property type="match status" value="1"/>
</dbReference>
<name>A0ABZ0GNH2_9GAMM</name>
<evidence type="ECO:0000259" key="5">
    <source>
        <dbReference type="SMART" id="SM00450"/>
    </source>
</evidence>
<evidence type="ECO:0000256" key="4">
    <source>
        <dbReference type="SAM" id="Phobius"/>
    </source>
</evidence>
<dbReference type="CDD" id="cd01449">
    <property type="entry name" value="TST_Repeat_2"/>
    <property type="match status" value="1"/>
</dbReference>
<organism evidence="6 7">
    <name type="scientific">Thalassotalea fonticola</name>
    <dbReference type="NCBI Taxonomy" id="3065649"/>
    <lineage>
        <taxon>Bacteria</taxon>
        <taxon>Pseudomonadati</taxon>
        <taxon>Pseudomonadota</taxon>
        <taxon>Gammaproteobacteria</taxon>
        <taxon>Alteromonadales</taxon>
        <taxon>Colwelliaceae</taxon>
        <taxon>Thalassotalea</taxon>
    </lineage>
</organism>
<dbReference type="EMBL" id="CP136600">
    <property type="protein sequence ID" value="WOH37467.1"/>
    <property type="molecule type" value="Genomic_DNA"/>
</dbReference>
<dbReference type="Proteomes" id="UP001301442">
    <property type="component" value="Chromosome"/>
</dbReference>
<keyword evidence="7" id="KW-1185">Reference proteome</keyword>
<sequence>MNSPLVSTDWLNSHLECCDLFILDVSMSKVIGKQPIIYEQLFTIPNSYKVSIENDLSDLNSSAIHTFPSGEQVQRLSVQLGFNLQSTLILYDDQGIYSAPRAWWIFISLGFENVFILDGGLPKWIAEGRPIDDKHHLLPQDFGDLNSELDCNTAAITTSDMLLLNIETENSIVIDVRAEQRFLGVVAEPRAGVRSGHIPKSKNLPFGLVLESTQYKAADDLKGLFEKLGCSSDSAIIFSCGSGITACIVLVAAIIADFNNVSLYDGSWAEWGSDESLPISK</sequence>
<dbReference type="InterPro" id="IPR036873">
    <property type="entry name" value="Rhodanese-like_dom_sf"/>
</dbReference>
<reference evidence="6 7" key="1">
    <citation type="submission" date="2023-09" db="EMBL/GenBank/DDBJ databases">
        <authorList>
            <person name="Qi X."/>
        </authorList>
    </citation>
    <scope>NUCLEOTIDE SEQUENCE [LARGE SCALE GENOMIC DNA]</scope>
    <source>
        <strain evidence="6 7">S1-1</strain>
    </source>
</reference>
<keyword evidence="2" id="KW-0677">Repeat</keyword>
<dbReference type="CDD" id="cd01448">
    <property type="entry name" value="TST_Repeat_1"/>
    <property type="match status" value="1"/>
</dbReference>
<feature type="domain" description="Rhodanese" evidence="5">
    <location>
        <begin position="6"/>
        <end position="130"/>
    </location>
</feature>
<accession>A0ABZ0GNH2</accession>
<proteinExistence type="predicted"/>
<evidence type="ECO:0000256" key="3">
    <source>
        <dbReference type="RuleBase" id="RU000507"/>
    </source>
</evidence>
<evidence type="ECO:0000256" key="2">
    <source>
        <dbReference type="ARBA" id="ARBA00022737"/>
    </source>
</evidence>
<dbReference type="PROSITE" id="PS00683">
    <property type="entry name" value="RHODANESE_2"/>
    <property type="match status" value="1"/>
</dbReference>
<dbReference type="InterPro" id="IPR001763">
    <property type="entry name" value="Rhodanese-like_dom"/>
</dbReference>
<gene>
    <name evidence="6" type="ORF">RI844_19230</name>
</gene>
<dbReference type="InterPro" id="IPR045078">
    <property type="entry name" value="TST/MPST-like"/>
</dbReference>
<dbReference type="SMART" id="SM00450">
    <property type="entry name" value="RHOD"/>
    <property type="match status" value="2"/>
</dbReference>
<feature type="domain" description="Rhodanese" evidence="5">
    <location>
        <begin position="157"/>
        <end position="277"/>
    </location>
</feature>
<evidence type="ECO:0000313" key="7">
    <source>
        <dbReference type="Proteomes" id="UP001301442"/>
    </source>
</evidence>
<dbReference type="RefSeq" id="WP_348396255.1">
    <property type="nucleotide sequence ID" value="NZ_CP136600.1"/>
</dbReference>
<feature type="transmembrane region" description="Helical" evidence="4">
    <location>
        <begin position="235"/>
        <end position="256"/>
    </location>
</feature>
<dbReference type="SUPFAM" id="SSF52821">
    <property type="entry name" value="Rhodanese/Cell cycle control phosphatase"/>
    <property type="match status" value="2"/>
</dbReference>
<protein>
    <recommendedName>
        <fullName evidence="3">Sulfurtransferase</fullName>
    </recommendedName>
</protein>
<keyword evidence="4" id="KW-0472">Membrane</keyword>
<keyword evidence="1 3" id="KW-0808">Transferase</keyword>
<dbReference type="GO" id="GO:0016740">
    <property type="term" value="F:transferase activity"/>
    <property type="evidence" value="ECO:0007669"/>
    <property type="project" value="UniProtKB-KW"/>
</dbReference>
<evidence type="ECO:0000313" key="6">
    <source>
        <dbReference type="EMBL" id="WOH37467.1"/>
    </source>
</evidence>